<dbReference type="Proteomes" id="UP000245212">
    <property type="component" value="Unassembled WGS sequence"/>
</dbReference>
<feature type="region of interest" description="Disordered" evidence="1">
    <location>
        <begin position="144"/>
        <end position="205"/>
    </location>
</feature>
<name>A0A2V1K1C5_9BURK</name>
<dbReference type="AlphaFoldDB" id="A0A2V1K1C5"/>
<feature type="compositionally biased region" description="Polar residues" evidence="1">
    <location>
        <begin position="152"/>
        <end position="165"/>
    </location>
</feature>
<dbReference type="RefSeq" id="WP_109061590.1">
    <property type="nucleotide sequence ID" value="NZ_QETA01000003.1"/>
</dbReference>
<organism evidence="2 3">
    <name type="scientific">Corticimicrobacter populi</name>
    <dbReference type="NCBI Taxonomy" id="2175229"/>
    <lineage>
        <taxon>Bacteria</taxon>
        <taxon>Pseudomonadati</taxon>
        <taxon>Pseudomonadota</taxon>
        <taxon>Betaproteobacteria</taxon>
        <taxon>Burkholderiales</taxon>
        <taxon>Alcaligenaceae</taxon>
        <taxon>Corticimicrobacter</taxon>
    </lineage>
</organism>
<gene>
    <name evidence="2" type="ORF">DD235_08145</name>
</gene>
<keyword evidence="3" id="KW-1185">Reference proteome</keyword>
<accession>A0A2V1K1C5</accession>
<protein>
    <recommendedName>
        <fullName evidence="4">Lipoprotein</fullName>
    </recommendedName>
</protein>
<proteinExistence type="predicted"/>
<comment type="caution">
    <text evidence="2">The sequence shown here is derived from an EMBL/GenBank/DDBJ whole genome shotgun (WGS) entry which is preliminary data.</text>
</comment>
<evidence type="ECO:0000313" key="2">
    <source>
        <dbReference type="EMBL" id="PWF22973.1"/>
    </source>
</evidence>
<evidence type="ECO:0000256" key="1">
    <source>
        <dbReference type="SAM" id="MobiDB-lite"/>
    </source>
</evidence>
<evidence type="ECO:0008006" key="4">
    <source>
        <dbReference type="Google" id="ProtNLM"/>
    </source>
</evidence>
<reference evidence="3" key="1">
    <citation type="submission" date="2018-05" db="EMBL/GenBank/DDBJ databases">
        <authorList>
            <person name="Li Y."/>
        </authorList>
    </citation>
    <scope>NUCLEOTIDE SEQUENCE [LARGE SCALE GENOMIC DNA]</scope>
    <source>
        <strain evidence="3">3d-2-2</strain>
    </source>
</reference>
<feature type="compositionally biased region" description="Low complexity" evidence="1">
    <location>
        <begin position="175"/>
        <end position="205"/>
    </location>
</feature>
<sequence>MKRHTIAATLTGASVILLAGCEQNTPPEAGISPEQLQASILSELNADQAQARELLTELRKNDPTIQDVYFGVDANGNKVINVARQNPDGSITTWQSDALAEKVPEYADNAGSGGSSFVSGMTGALMGYMLGSMFMNRMGRTQSYGSPAQYDQAKQQGTRTYQSAVTEKKRMSSFGSAASRASQQTRASGAFNSSSSRSNSYGGGA</sequence>
<evidence type="ECO:0000313" key="3">
    <source>
        <dbReference type="Proteomes" id="UP000245212"/>
    </source>
</evidence>
<dbReference type="EMBL" id="QETA01000003">
    <property type="protein sequence ID" value="PWF22973.1"/>
    <property type="molecule type" value="Genomic_DNA"/>
</dbReference>
<dbReference type="PROSITE" id="PS51257">
    <property type="entry name" value="PROKAR_LIPOPROTEIN"/>
    <property type="match status" value="1"/>
</dbReference>